<dbReference type="Pfam" id="PF05567">
    <property type="entry name" value="T4P_PilY1"/>
    <property type="match status" value="1"/>
</dbReference>
<dbReference type="SUPFAM" id="SSF75011">
    <property type="entry name" value="3-carboxy-cis,cis-mucoante lactonizing enzyme"/>
    <property type="match status" value="1"/>
</dbReference>
<gene>
    <name evidence="5" type="ORF">OUO13_04340</name>
</gene>
<comment type="caution">
    <text evidence="5">The sequence shown here is derived from an EMBL/GenBank/DDBJ whole genome shotgun (WGS) entry which is preliminary data.</text>
</comment>
<protein>
    <submittedName>
        <fullName evidence="5">PilC/PilY family type IV pilus protein</fullName>
    </submittedName>
</protein>
<proteinExistence type="predicted"/>
<dbReference type="SUPFAM" id="SSF53300">
    <property type="entry name" value="vWA-like"/>
    <property type="match status" value="1"/>
</dbReference>
<keyword evidence="3" id="KW-0732">Signal</keyword>
<evidence type="ECO:0000259" key="4">
    <source>
        <dbReference type="PROSITE" id="PS50234"/>
    </source>
</evidence>
<feature type="chain" id="PRO_5040820683" evidence="3">
    <location>
        <begin position="22"/>
        <end position="1125"/>
    </location>
</feature>
<dbReference type="AlphaFoldDB" id="A0A9X3EC54"/>
<dbReference type="Pfam" id="PF13519">
    <property type="entry name" value="VWA_2"/>
    <property type="match status" value="1"/>
</dbReference>
<dbReference type="InterPro" id="IPR008707">
    <property type="entry name" value="B-propeller_PilY1"/>
</dbReference>
<keyword evidence="6" id="KW-1185">Reference proteome</keyword>
<dbReference type="PROSITE" id="PS50234">
    <property type="entry name" value="VWFA"/>
    <property type="match status" value="1"/>
</dbReference>
<dbReference type="GO" id="GO:0046872">
    <property type="term" value="F:metal ion binding"/>
    <property type="evidence" value="ECO:0007669"/>
    <property type="project" value="UniProtKB-KW"/>
</dbReference>
<keyword evidence="1" id="KW-0479">Metal-binding</keyword>
<accession>A0A9X3EC54</accession>
<evidence type="ECO:0000256" key="1">
    <source>
        <dbReference type="ARBA" id="ARBA00022723"/>
    </source>
</evidence>
<dbReference type="Proteomes" id="UP001150830">
    <property type="component" value="Unassembled WGS sequence"/>
</dbReference>
<dbReference type="InterPro" id="IPR036465">
    <property type="entry name" value="vWFA_dom_sf"/>
</dbReference>
<feature type="domain" description="VWFA" evidence="4">
    <location>
        <begin position="37"/>
        <end position="167"/>
    </location>
</feature>
<evidence type="ECO:0000256" key="2">
    <source>
        <dbReference type="ARBA" id="ARBA00022837"/>
    </source>
</evidence>
<evidence type="ECO:0000313" key="6">
    <source>
        <dbReference type="Proteomes" id="UP001150830"/>
    </source>
</evidence>
<dbReference type="EMBL" id="JAPNOA010000016">
    <property type="protein sequence ID" value="MCY0964406.1"/>
    <property type="molecule type" value="Genomic_DNA"/>
</dbReference>
<dbReference type="Gene3D" id="3.40.50.410">
    <property type="entry name" value="von Willebrand factor, type A domain"/>
    <property type="match status" value="2"/>
</dbReference>
<feature type="signal peptide" evidence="3">
    <location>
        <begin position="1"/>
        <end position="21"/>
    </location>
</feature>
<name>A0A9X3EC54_9GAMM</name>
<evidence type="ECO:0000256" key="3">
    <source>
        <dbReference type="SAM" id="SignalP"/>
    </source>
</evidence>
<sequence length="1125" mass="120792">MKLYWLSLTAIGLLSVPPAQADDTEIYVSSNASSTPNVVFVMDTSGSMAGNVYSDGTLQGTRLAVVRQAAIDVINSTSNINIALMRFNNNQGGRLSTPMMSIDADGTRSVVSSVLNSYTANGYTPLTEAVYEAGAFLRGDNIKYGTTVTDNSNICVSTSEQVTQVVIPGTPTQYPWWWTVAQNDLWVIPYTYKTNPSLTWKSWGSLNSSAKNTLRNTYGLTSTTFGTGSVPWWFVLDTSLISSIRNADTGEFTIWSSLSSSTKTQLVNAGINESTYSSNIANDTTGPVAGTPDTVENRTETVCNEYLNLDDAHNGAGKYISPMNDECQTNHIVVFTDGEPNQDTDINTTVRSLVQTLPASTYPTASNFSTSCSGEGGCAEELAWFYYHADNSTALEDTQRIYVHTIGGFISGASQNRLDAMASYGGGISGNGSDAASLKEALTKVFANISSNSGSFSAPAVAVNAFNSMEHTDQLYFSVFSPASTVRWQGNIKRYRLSDGEIVDSRDAAAVDDTTGFFADNAVSFWTLSEDSPDGANVTTGGIARRLTAPASRNIATWLGGNTSLTASANRISSSNSNLTQAMFGTSLSTDNFTKLLLWSSGYDVLNGNPTLARREMEDPLHSRPALLTYGYTINGSGEKIPDSVLYVGTNSGYLHAFNTNIDSPYEHFSFVPKELLPNLAAYYAGGGSKMYGMDGQISVWHNDSNGNLIIDNNEQAYLYSGMRRGGRNYYALDVSDRAEPKYLWQINGGSGSFSELGQTWSEMTPITIKWGGVKKDVLVFGGGYDPAEDNNDIRTDATMGNAIYMVDPATGALLWKASPSADASLRLTGMTSAIPSNIAPVDMDGDGTVDMLYASDMGGRIWRIDFTGADTGAGAADYAQGGVIADLGADNSASENVRFFTSPDVSWSNEGQFYNSSTGTLYSQERFQIAIGSGYRAHPLDNSATDRLYLINDYDTLTVPSSYSPLNRSDLANYSSFSSASANQIHNGLFYTLPDEGEKALSDSITVSGYSYFTTYRPSDPNTQSGCEPDIGDARVYMLKNGTYKLDENGNVVKEPPILIEKDLEEGGIPPSPVLIVEKAVADGTVGGGGGGGCPNGQSIIIGAELECPPDANATLYRNYWREE</sequence>
<reference evidence="5" key="1">
    <citation type="submission" date="2022-11" db="EMBL/GenBank/DDBJ databases">
        <title>Parathalassolutuus dongxingensis gen. nov., sp. nov., a novel member of family Oceanospirillaceae isolated from a coastal shrimp pond in Guangxi, China.</title>
        <authorList>
            <person name="Chen H."/>
        </authorList>
    </citation>
    <scope>NUCLEOTIDE SEQUENCE</scope>
    <source>
        <strain evidence="5">G-43</strain>
    </source>
</reference>
<dbReference type="InterPro" id="IPR002035">
    <property type="entry name" value="VWF_A"/>
</dbReference>
<organism evidence="5 6">
    <name type="scientific">Parathalassolituus penaei</name>
    <dbReference type="NCBI Taxonomy" id="2997323"/>
    <lineage>
        <taxon>Bacteria</taxon>
        <taxon>Pseudomonadati</taxon>
        <taxon>Pseudomonadota</taxon>
        <taxon>Gammaproteobacteria</taxon>
        <taxon>Oceanospirillales</taxon>
        <taxon>Oceanospirillaceae</taxon>
        <taxon>Parathalassolituus</taxon>
    </lineage>
</organism>
<keyword evidence="2" id="KW-0106">Calcium</keyword>
<evidence type="ECO:0000313" key="5">
    <source>
        <dbReference type="EMBL" id="MCY0964406.1"/>
    </source>
</evidence>
<dbReference type="RefSeq" id="WP_283172623.1">
    <property type="nucleotide sequence ID" value="NZ_JAPNOA010000016.1"/>
</dbReference>